<keyword evidence="2" id="KW-1185">Reference proteome</keyword>
<sequence>MDKRNHKPAQSPRMSAEFTRLEDWLKVLTSTYSDYPSRSLAKVILYYVSRLMKHEDIIQAPDKRCDYFCMHKYWLWLIENTNYQE</sequence>
<gene>
    <name evidence="1" type="ORF">SG35_004875</name>
</gene>
<organism evidence="1 2">
    <name type="scientific">Thalassomonas actiniarum</name>
    <dbReference type="NCBI Taxonomy" id="485447"/>
    <lineage>
        <taxon>Bacteria</taxon>
        <taxon>Pseudomonadati</taxon>
        <taxon>Pseudomonadota</taxon>
        <taxon>Gammaproteobacteria</taxon>
        <taxon>Alteromonadales</taxon>
        <taxon>Colwelliaceae</taxon>
        <taxon>Thalassomonas</taxon>
    </lineage>
</organism>
<dbReference type="Proteomes" id="UP000032568">
    <property type="component" value="Chromosome"/>
</dbReference>
<evidence type="ECO:0000313" key="2">
    <source>
        <dbReference type="Proteomes" id="UP000032568"/>
    </source>
</evidence>
<accession>A0AAF0C4I2</accession>
<proteinExistence type="predicted"/>
<evidence type="ECO:0000313" key="1">
    <source>
        <dbReference type="EMBL" id="WDD99998.1"/>
    </source>
</evidence>
<protein>
    <submittedName>
        <fullName evidence="1">Uncharacterized protein</fullName>
    </submittedName>
</protein>
<dbReference type="RefSeq" id="WP_044834685.1">
    <property type="nucleotide sequence ID" value="NZ_CP059735.1"/>
</dbReference>
<reference evidence="1 2" key="2">
    <citation type="journal article" date="2022" name="Mar. Drugs">
        <title>Bioassay-Guided Fractionation Leads to the Detection of Cholic Acid Generated by the Rare Thalassomonas sp.</title>
        <authorList>
            <person name="Pheiffer F."/>
            <person name="Schneider Y.K."/>
            <person name="Hansen E.H."/>
            <person name="Andersen J.H."/>
            <person name="Isaksson J."/>
            <person name="Busche T."/>
            <person name="R C."/>
            <person name="Kalinowski J."/>
            <person name="Zyl L.V."/>
            <person name="Trindade M."/>
        </authorList>
    </citation>
    <scope>NUCLEOTIDE SEQUENCE [LARGE SCALE GENOMIC DNA]</scope>
    <source>
        <strain evidence="1 2">A5K-106</strain>
    </source>
</reference>
<dbReference type="KEGG" id="tact:SG35_004875"/>
<dbReference type="EMBL" id="CP059735">
    <property type="protein sequence ID" value="WDD99998.1"/>
    <property type="molecule type" value="Genomic_DNA"/>
</dbReference>
<dbReference type="AlphaFoldDB" id="A0AAF0C4I2"/>
<name>A0AAF0C4I2_9GAMM</name>
<reference evidence="1 2" key="1">
    <citation type="journal article" date="2015" name="Genome Announc.">
        <title>Draft Genome Sequences of Marine Isolates of Thalassomonas viridans and Thalassomonas actiniarum.</title>
        <authorList>
            <person name="Olonade I."/>
            <person name="van Zyl L.J."/>
            <person name="Trindade M."/>
        </authorList>
    </citation>
    <scope>NUCLEOTIDE SEQUENCE [LARGE SCALE GENOMIC DNA]</scope>
    <source>
        <strain evidence="1 2">A5K-106</strain>
    </source>
</reference>